<evidence type="ECO:0000313" key="3">
    <source>
        <dbReference type="Proteomes" id="UP000183952"/>
    </source>
</evidence>
<keyword evidence="1" id="KW-0812">Transmembrane</keyword>
<dbReference type="Proteomes" id="UP000183952">
    <property type="component" value="Unassembled WGS sequence"/>
</dbReference>
<dbReference type="AlphaFoldDB" id="A0A1M6K7T2"/>
<organism evidence="2 3">
    <name type="scientific">Hathewaya proteolytica DSM 3090</name>
    <dbReference type="NCBI Taxonomy" id="1121331"/>
    <lineage>
        <taxon>Bacteria</taxon>
        <taxon>Bacillati</taxon>
        <taxon>Bacillota</taxon>
        <taxon>Clostridia</taxon>
        <taxon>Eubacteriales</taxon>
        <taxon>Clostridiaceae</taxon>
        <taxon>Hathewaya</taxon>
    </lineage>
</organism>
<name>A0A1M6K7T2_9CLOT</name>
<reference evidence="2 3" key="1">
    <citation type="submission" date="2016-11" db="EMBL/GenBank/DDBJ databases">
        <authorList>
            <person name="Jaros S."/>
            <person name="Januszkiewicz K."/>
            <person name="Wedrychowicz H."/>
        </authorList>
    </citation>
    <scope>NUCLEOTIDE SEQUENCE [LARGE SCALE GENOMIC DNA]</scope>
    <source>
        <strain evidence="2 3">DSM 3090</strain>
    </source>
</reference>
<dbReference type="EMBL" id="FRAD01000004">
    <property type="protein sequence ID" value="SHJ55046.1"/>
    <property type="molecule type" value="Genomic_DNA"/>
</dbReference>
<sequence>MCLIGVALKRSQCNINHKGVVKVKKLMKYFKIGTMEWSTTVKYCLIIGTIIGLLVGAHIIIKI</sequence>
<dbReference type="STRING" id="1121331.SAMN02745248_00367"/>
<evidence type="ECO:0000256" key="1">
    <source>
        <dbReference type="SAM" id="Phobius"/>
    </source>
</evidence>
<feature type="transmembrane region" description="Helical" evidence="1">
    <location>
        <begin position="40"/>
        <end position="61"/>
    </location>
</feature>
<keyword evidence="3" id="KW-1185">Reference proteome</keyword>
<keyword evidence="1" id="KW-0472">Membrane</keyword>
<keyword evidence="1" id="KW-1133">Transmembrane helix</keyword>
<proteinExistence type="predicted"/>
<protein>
    <submittedName>
        <fullName evidence="2">Uncharacterized protein</fullName>
    </submittedName>
</protein>
<evidence type="ECO:0000313" key="2">
    <source>
        <dbReference type="EMBL" id="SHJ55046.1"/>
    </source>
</evidence>
<gene>
    <name evidence="2" type="ORF">SAMN02745248_00367</name>
</gene>
<accession>A0A1M6K7T2</accession>